<feature type="chain" id="PRO_5042866256" description="BAG domain-containing protein" evidence="2">
    <location>
        <begin position="31"/>
        <end position="402"/>
    </location>
</feature>
<dbReference type="PANTHER" id="PTHR33322">
    <property type="entry name" value="BAG DOMAIN CONTAINING PROTEIN, EXPRESSED"/>
    <property type="match status" value="1"/>
</dbReference>
<organism evidence="3 4">
    <name type="scientific">Stephania yunnanensis</name>
    <dbReference type="NCBI Taxonomy" id="152371"/>
    <lineage>
        <taxon>Eukaryota</taxon>
        <taxon>Viridiplantae</taxon>
        <taxon>Streptophyta</taxon>
        <taxon>Embryophyta</taxon>
        <taxon>Tracheophyta</taxon>
        <taxon>Spermatophyta</taxon>
        <taxon>Magnoliopsida</taxon>
        <taxon>Ranunculales</taxon>
        <taxon>Menispermaceae</taxon>
        <taxon>Menispermoideae</taxon>
        <taxon>Cissampelideae</taxon>
        <taxon>Stephania</taxon>
    </lineage>
</organism>
<keyword evidence="4" id="KW-1185">Reference proteome</keyword>
<feature type="signal peptide" evidence="2">
    <location>
        <begin position="1"/>
        <end position="30"/>
    </location>
</feature>
<sequence>MISNHKVFQLSHFSIFLSFFFLLLQTLLHSSHSPSPMASHCRRHHHHHQLSCNLCCHCSCCSCYTSPSPHQSLPDPLIQAIACCPSPPIPQPTHHQHHHPYTTHFLNPQHYNNNNTTTTSTHHHHHKQEQEHNTHLLITSLLHRIDALEASIPKLKIPAVDSGFGDSREGSSLSLRDLAARTIQTHFRAFLARRSGALRSLKELAVIRSSLNALKASTHSANSRLKSHALSLKSMDLLHRLHSIQDSDPMVRRGKRSISRELVRFLESLDRIPVTKQVEVGSSKVMKRNVSFVEPSRKSRVSVRNREPLSSEDVFDLNDDQIELVENLCRRVEDIGAELTVEISDVNEEEQVLDEEEFSQPASNGVNKAKNGKKNFQVVLETSGDEFSFAPPLPVQMEPRRG</sequence>
<protein>
    <recommendedName>
        <fullName evidence="5">BAG domain-containing protein</fullName>
    </recommendedName>
</protein>
<evidence type="ECO:0008006" key="5">
    <source>
        <dbReference type="Google" id="ProtNLM"/>
    </source>
</evidence>
<comment type="caution">
    <text evidence="3">The sequence shown here is derived from an EMBL/GenBank/DDBJ whole genome shotgun (WGS) entry which is preliminary data.</text>
</comment>
<dbReference type="PANTHER" id="PTHR33322:SF18">
    <property type="entry name" value="BAG FAMILY MOLECULAR CHAPERONE REGULATOR 8, CHLOROPLASTIC"/>
    <property type="match status" value="1"/>
</dbReference>
<accession>A0AAP0P8S2</accession>
<dbReference type="InterPro" id="IPR040400">
    <property type="entry name" value="BAG5/6/7/8"/>
</dbReference>
<dbReference type="GO" id="GO:0006457">
    <property type="term" value="P:protein folding"/>
    <property type="evidence" value="ECO:0007669"/>
    <property type="project" value="TreeGrafter"/>
</dbReference>
<keyword evidence="1" id="KW-0143">Chaperone</keyword>
<evidence type="ECO:0000313" key="4">
    <source>
        <dbReference type="Proteomes" id="UP001420932"/>
    </source>
</evidence>
<reference evidence="3 4" key="1">
    <citation type="submission" date="2024-01" db="EMBL/GenBank/DDBJ databases">
        <title>Genome assemblies of Stephania.</title>
        <authorList>
            <person name="Yang L."/>
        </authorList>
    </citation>
    <scope>NUCLEOTIDE SEQUENCE [LARGE SCALE GENOMIC DNA]</scope>
    <source>
        <strain evidence="3">YNDBR</strain>
        <tissue evidence="3">Leaf</tissue>
    </source>
</reference>
<gene>
    <name evidence="3" type="ORF">Syun_014683</name>
</gene>
<keyword evidence="2" id="KW-0732">Signal</keyword>
<dbReference type="AlphaFoldDB" id="A0AAP0P8S2"/>
<proteinExistence type="predicted"/>
<name>A0AAP0P8S2_9MAGN</name>
<dbReference type="GO" id="GO:0009506">
    <property type="term" value="C:plasmodesma"/>
    <property type="evidence" value="ECO:0007669"/>
    <property type="project" value="TreeGrafter"/>
</dbReference>
<evidence type="ECO:0000313" key="3">
    <source>
        <dbReference type="EMBL" id="KAK9135353.1"/>
    </source>
</evidence>
<dbReference type="EMBL" id="JBBNAF010000006">
    <property type="protein sequence ID" value="KAK9135353.1"/>
    <property type="molecule type" value="Genomic_DNA"/>
</dbReference>
<evidence type="ECO:0000256" key="2">
    <source>
        <dbReference type="SAM" id="SignalP"/>
    </source>
</evidence>
<evidence type="ECO:0000256" key="1">
    <source>
        <dbReference type="ARBA" id="ARBA00023186"/>
    </source>
</evidence>
<dbReference type="Proteomes" id="UP001420932">
    <property type="component" value="Unassembled WGS sequence"/>
</dbReference>